<reference evidence="8" key="1">
    <citation type="submission" date="2013-12" db="EMBL/GenBank/DDBJ databases">
        <authorList>
            <person name="Aslett M."/>
        </authorList>
    </citation>
    <scope>NUCLEOTIDE SEQUENCE [LARGE SCALE GENOMIC DNA]</scope>
    <source>
        <strain evidence="8">Lindley</strain>
    </source>
</reference>
<dbReference type="AlphaFoldDB" id="A0A183CFD6"/>
<proteinExistence type="inferred from homology"/>
<dbReference type="PANTHER" id="PTHR11782">
    <property type="entry name" value="ADENOSINE/GUANOSINE DIPHOSPHATASE"/>
    <property type="match status" value="1"/>
</dbReference>
<evidence type="ECO:0000256" key="1">
    <source>
        <dbReference type="ARBA" id="ARBA00009283"/>
    </source>
</evidence>
<feature type="active site" description="Proton acceptor" evidence="3">
    <location>
        <position position="200"/>
    </location>
</feature>
<keyword evidence="2" id="KW-0378">Hydrolase</keyword>
<evidence type="ECO:0000256" key="2">
    <source>
        <dbReference type="ARBA" id="ARBA00022801"/>
    </source>
</evidence>
<comment type="similarity">
    <text evidence="1">Belongs to the GDA1/CD39 NTPase family.</text>
</comment>
<dbReference type="CDD" id="cd24046">
    <property type="entry name" value="ASKHA_NBD_NTPDase5-like"/>
    <property type="match status" value="1"/>
</dbReference>
<protein>
    <submittedName>
        <fullName evidence="9">Nucleoside diphosphatase</fullName>
    </submittedName>
</protein>
<name>A0A183CFD6_GLOPA</name>
<dbReference type="PANTHER" id="PTHR11782:SF127">
    <property type="entry name" value="NTPASE, ISOFORM F"/>
    <property type="match status" value="1"/>
</dbReference>
<dbReference type="GO" id="GO:0016787">
    <property type="term" value="F:hydrolase activity"/>
    <property type="evidence" value="ECO:0007669"/>
    <property type="project" value="UniProtKB-KW"/>
</dbReference>
<feature type="region of interest" description="Disordered" evidence="6">
    <location>
        <begin position="28"/>
        <end position="48"/>
    </location>
</feature>
<keyword evidence="4" id="KW-0067">ATP-binding</keyword>
<keyword evidence="8" id="KW-1185">Reference proteome</keyword>
<evidence type="ECO:0000313" key="8">
    <source>
        <dbReference type="Proteomes" id="UP000050741"/>
    </source>
</evidence>
<reference evidence="8" key="2">
    <citation type="submission" date="2014-05" db="EMBL/GenBank/DDBJ databases">
        <title>The genome and life-stage specific transcriptomes of Globodera pallida elucidate key aspects of plant parasitism by a cyst nematode.</title>
        <authorList>
            <person name="Cotton J.A."/>
            <person name="Lilley C.J."/>
            <person name="Jones L.M."/>
            <person name="Kikuchi T."/>
            <person name="Reid A.J."/>
            <person name="Thorpe P."/>
            <person name="Tsai I.J."/>
            <person name="Beasley H."/>
            <person name="Blok V."/>
            <person name="Cock P.J.A."/>
            <person name="Van den Akker S.E."/>
            <person name="Holroyd N."/>
            <person name="Hunt M."/>
            <person name="Mantelin S."/>
            <person name="Naghra H."/>
            <person name="Pain A."/>
            <person name="Palomares-Rius J.E."/>
            <person name="Zarowiecki M."/>
            <person name="Berriman M."/>
            <person name="Jones J.T."/>
            <person name="Urwin P.E."/>
        </authorList>
    </citation>
    <scope>NUCLEOTIDE SEQUENCE [LARGE SCALE GENOMIC DNA]</scope>
    <source>
        <strain evidence="8">Lindley</strain>
    </source>
</reference>
<organism evidence="8 9">
    <name type="scientific">Globodera pallida</name>
    <name type="common">Potato cyst nematode worm</name>
    <name type="synonym">Heterodera pallida</name>
    <dbReference type="NCBI Taxonomy" id="36090"/>
    <lineage>
        <taxon>Eukaryota</taxon>
        <taxon>Metazoa</taxon>
        <taxon>Ecdysozoa</taxon>
        <taxon>Nematoda</taxon>
        <taxon>Chromadorea</taxon>
        <taxon>Rhabditida</taxon>
        <taxon>Tylenchina</taxon>
        <taxon>Tylenchomorpha</taxon>
        <taxon>Tylenchoidea</taxon>
        <taxon>Heteroderidae</taxon>
        <taxon>Heteroderinae</taxon>
        <taxon>Globodera</taxon>
    </lineage>
</organism>
<evidence type="ECO:0000256" key="3">
    <source>
        <dbReference type="PIRSR" id="PIRSR600407-1"/>
    </source>
</evidence>
<evidence type="ECO:0000256" key="5">
    <source>
        <dbReference type="SAM" id="Coils"/>
    </source>
</evidence>
<sequence>MHQIWPLLVVTLLFGVRDVHSQLQLFGGSKKSDDADRNGVGALQHNRLHPPDTKEIQQCLSPDLEEKESAVGRFFAAVIDAGSTGTRLHLFEFSHELEQEPSMFKLENEIYKEIKPGVSCFAKTPELAAENVRELLLTAKHKIPPELWAKTPIAFRATAGVRLLPEKEADAILSEIESEVLSSGLLVDDDAVGMLSGTDEGVFGWFTLNFLLARLDGALERYTKAVAALDLGGGSTQVTFMPDDFSATLKGLAKQKYSHKLKIFDKELKLYTHSYLGNGLVASRLGIAKLSSPNWSPGAMPSLHTHCLPSGFVLDDWDYAGNVWLISASTNTGFAQCMETAKQYVQNVTDVKRVPALADTAAELFLFGYFYDRALQANVVPYTLEQLGGPANVGDFRAAAERACAIPAEAIGPEPWQPWQCLDLTYIYTLLHFGYGLPDEKSIYLTKKLRAMEVSWALGAAFHLLNTYHDNMKRERHEQLQAALARDREELERRRRAVEEREAAADARMAELLNSRNVVQTEPKQLFARLLNTACSMFSNVFHWLTDGATHVLVALRIISGIVRLNGRAFALGVQPDNFGTFYLVPDYPGHGCEWPAEENRLRIKRDAAGYEIGAPIGGKGPKLPDYYPEYIDGKRRYVELVFIADHTVYKKIRLE</sequence>
<feature type="chain" id="PRO_5008147506" evidence="7">
    <location>
        <begin position="22"/>
        <end position="656"/>
    </location>
</feature>
<dbReference type="InterPro" id="IPR000407">
    <property type="entry name" value="GDA1_CD39_NTPase"/>
</dbReference>
<dbReference type="GO" id="GO:0005524">
    <property type="term" value="F:ATP binding"/>
    <property type="evidence" value="ECO:0007669"/>
    <property type="project" value="UniProtKB-KW"/>
</dbReference>
<accession>A0A183CFD6</accession>
<keyword evidence="4" id="KW-0547">Nucleotide-binding</keyword>
<evidence type="ECO:0000313" key="9">
    <source>
        <dbReference type="WBParaSite" id="GPLIN_001159100"/>
    </source>
</evidence>
<evidence type="ECO:0000256" key="4">
    <source>
        <dbReference type="PIRSR" id="PIRSR600407-2"/>
    </source>
</evidence>
<keyword evidence="7" id="KW-0732">Signal</keyword>
<dbReference type="Gene3D" id="3.30.420.40">
    <property type="match status" value="1"/>
</dbReference>
<feature type="binding site" evidence="4">
    <location>
        <begin position="233"/>
        <end position="237"/>
    </location>
    <ligand>
        <name>ATP</name>
        <dbReference type="ChEBI" id="CHEBI:30616"/>
    </ligand>
</feature>
<evidence type="ECO:0000256" key="6">
    <source>
        <dbReference type="SAM" id="MobiDB-lite"/>
    </source>
</evidence>
<reference evidence="9" key="3">
    <citation type="submission" date="2016-06" db="UniProtKB">
        <authorList>
            <consortium name="WormBaseParasite"/>
        </authorList>
    </citation>
    <scope>IDENTIFICATION</scope>
</reference>
<evidence type="ECO:0000256" key="7">
    <source>
        <dbReference type="SAM" id="SignalP"/>
    </source>
</evidence>
<dbReference type="Pfam" id="PF01150">
    <property type="entry name" value="GDA1_CD39"/>
    <property type="match status" value="2"/>
</dbReference>
<feature type="signal peptide" evidence="7">
    <location>
        <begin position="1"/>
        <end position="21"/>
    </location>
</feature>
<dbReference type="WBParaSite" id="GPLIN_001159100">
    <property type="protein sequence ID" value="GPLIN_001159100"/>
    <property type="gene ID" value="GPLIN_001159100"/>
</dbReference>
<keyword evidence="5" id="KW-0175">Coiled coil</keyword>
<dbReference type="Proteomes" id="UP000050741">
    <property type="component" value="Unassembled WGS sequence"/>
</dbReference>
<feature type="coiled-coil region" evidence="5">
    <location>
        <begin position="474"/>
        <end position="508"/>
    </location>
</feature>
<dbReference type="Gene3D" id="3.30.420.150">
    <property type="entry name" value="Exopolyphosphatase. Domain 2"/>
    <property type="match status" value="1"/>
</dbReference>